<keyword evidence="7" id="KW-0663">Pyridoxal phosphate</keyword>
<dbReference type="InterPro" id="IPR015168">
    <property type="entry name" value="SsuA/THI5"/>
</dbReference>
<dbReference type="Gene3D" id="3.40.190.10">
    <property type="entry name" value="Periplasmic binding protein-like II"/>
    <property type="match status" value="2"/>
</dbReference>
<reference evidence="13 14" key="1">
    <citation type="submission" date="2016-08" db="EMBL/GenBank/DDBJ databases">
        <authorList>
            <person name="Seilhamer J.J."/>
        </authorList>
    </citation>
    <scope>NUCLEOTIDE SEQUENCE [LARGE SCALE GENOMIC DNA]</scope>
    <source>
        <strain evidence="13 14">P1-7</strain>
    </source>
</reference>
<comment type="pathway">
    <text evidence="2">Cofactor biosynthesis; thiamine diphosphate biosynthesis.</text>
</comment>
<keyword evidence="8" id="KW-0784">Thiamine biosynthesis</keyword>
<evidence type="ECO:0000256" key="3">
    <source>
        <dbReference type="ARBA" id="ARBA00009406"/>
    </source>
</evidence>
<name>A0A1C3XI26_9HYPH</name>
<evidence type="ECO:0000256" key="6">
    <source>
        <dbReference type="ARBA" id="ARBA00022723"/>
    </source>
</evidence>
<accession>A0A1C3XI26</accession>
<evidence type="ECO:0000256" key="10">
    <source>
        <dbReference type="ARBA" id="ARBA00033171"/>
    </source>
</evidence>
<dbReference type="Pfam" id="PF09084">
    <property type="entry name" value="NMT1"/>
    <property type="match status" value="1"/>
</dbReference>
<evidence type="ECO:0000256" key="5">
    <source>
        <dbReference type="ARBA" id="ARBA00022679"/>
    </source>
</evidence>
<comment type="catalytic activity">
    <reaction evidence="11">
        <text>N(6)-(pyridoxal phosphate)-L-lysyl-[4-amino-5-hydroxymethyl-2-methylpyrimidine phosphate synthase] + L-histidyl-[4-amino-5-hydroxymethyl-2-methylpyrimidine phosphate synthase] + 2 Fe(3+) + 4 H2O = L-lysyl-[4-amino-5-hydroxymethyl-2-methylpyrimidine phosphate synthase] + (2S)-2-amino-5-hydroxy-4-oxopentanoyl-[4-amino-5-hydroxymethyl-2-methylpyrimidine phosphate synthase] + 4-amino-2-methyl-5-(phosphooxymethyl)pyrimidine + 3-oxopropanoate + 2 Fe(2+) + 2 H(+)</text>
        <dbReference type="Rhea" id="RHEA:65756"/>
        <dbReference type="Rhea" id="RHEA-COMP:16892"/>
        <dbReference type="Rhea" id="RHEA-COMP:16893"/>
        <dbReference type="Rhea" id="RHEA-COMP:16894"/>
        <dbReference type="Rhea" id="RHEA-COMP:16895"/>
        <dbReference type="ChEBI" id="CHEBI:15377"/>
        <dbReference type="ChEBI" id="CHEBI:15378"/>
        <dbReference type="ChEBI" id="CHEBI:29033"/>
        <dbReference type="ChEBI" id="CHEBI:29034"/>
        <dbReference type="ChEBI" id="CHEBI:29969"/>
        <dbReference type="ChEBI" id="CHEBI:29979"/>
        <dbReference type="ChEBI" id="CHEBI:33190"/>
        <dbReference type="ChEBI" id="CHEBI:58354"/>
        <dbReference type="ChEBI" id="CHEBI:143915"/>
        <dbReference type="ChEBI" id="CHEBI:157692"/>
    </reaction>
    <physiologicalReaction direction="left-to-right" evidence="11">
        <dbReference type="Rhea" id="RHEA:65757"/>
    </physiologicalReaction>
</comment>
<dbReference type="GO" id="GO:0046872">
    <property type="term" value="F:metal ion binding"/>
    <property type="evidence" value="ECO:0007669"/>
    <property type="project" value="UniProtKB-KW"/>
</dbReference>
<dbReference type="OrthoDB" id="5348911at2"/>
<dbReference type="InterPro" id="IPR027939">
    <property type="entry name" value="NMT1/THI5"/>
</dbReference>
<evidence type="ECO:0000259" key="12">
    <source>
        <dbReference type="Pfam" id="PF09084"/>
    </source>
</evidence>
<keyword evidence="9" id="KW-0408">Iron</keyword>
<dbReference type="GO" id="GO:0009228">
    <property type="term" value="P:thiamine biosynthetic process"/>
    <property type="evidence" value="ECO:0007669"/>
    <property type="project" value="UniProtKB-KW"/>
</dbReference>
<dbReference type="AlphaFoldDB" id="A0A1C3XI26"/>
<feature type="domain" description="SsuA/THI5-like" evidence="12">
    <location>
        <begin position="42"/>
        <end position="249"/>
    </location>
</feature>
<dbReference type="Proteomes" id="UP000199205">
    <property type="component" value="Unassembled WGS sequence"/>
</dbReference>
<evidence type="ECO:0000256" key="2">
    <source>
        <dbReference type="ARBA" id="ARBA00004948"/>
    </source>
</evidence>
<dbReference type="GO" id="GO:0016740">
    <property type="term" value="F:transferase activity"/>
    <property type="evidence" value="ECO:0007669"/>
    <property type="project" value="UniProtKB-KW"/>
</dbReference>
<comment type="function">
    <text evidence="1">Responsible for the formation of the pyrimidine heterocycle in the thiamine biosynthesis pathway. Catalyzes the formation of hydroxymethylpyrimidine phosphate (HMP-P) from histidine and pyridoxal phosphate (PLP). The protein uses PLP and the active site histidine to form HMP-P, generating an inactive enzyme. The enzyme can only undergo a single turnover, which suggests it is a suicide enzyme.</text>
</comment>
<evidence type="ECO:0000256" key="7">
    <source>
        <dbReference type="ARBA" id="ARBA00022898"/>
    </source>
</evidence>
<dbReference type="RefSeq" id="WP_051963675.1">
    <property type="nucleotide sequence ID" value="NZ_FMAF01000042.1"/>
</dbReference>
<gene>
    <name evidence="13" type="ORF">GA0061101_14225</name>
</gene>
<evidence type="ECO:0000256" key="9">
    <source>
        <dbReference type="ARBA" id="ARBA00023004"/>
    </source>
</evidence>
<organism evidence="13 14">
    <name type="scientific">Rhizobium lusitanum</name>
    <dbReference type="NCBI Taxonomy" id="293958"/>
    <lineage>
        <taxon>Bacteria</taxon>
        <taxon>Pseudomonadati</taxon>
        <taxon>Pseudomonadota</taxon>
        <taxon>Alphaproteobacteria</taxon>
        <taxon>Hyphomicrobiales</taxon>
        <taxon>Rhizobiaceae</taxon>
        <taxon>Rhizobium/Agrobacterium group</taxon>
        <taxon>Rhizobium</taxon>
    </lineage>
</organism>
<dbReference type="PANTHER" id="PTHR31528">
    <property type="entry name" value="4-AMINO-5-HYDROXYMETHYL-2-METHYLPYRIMIDINE PHOSPHATE SYNTHASE THI11-RELATED"/>
    <property type="match status" value="1"/>
</dbReference>
<dbReference type="EMBL" id="FMAF01000042">
    <property type="protein sequence ID" value="SCB51726.1"/>
    <property type="molecule type" value="Genomic_DNA"/>
</dbReference>
<sequence length="333" mass="36741">MVHETYWQRLAHVMTMGSRDPFAQNLPPSHRLRVGFSWSIKPEYACFYFAQQHGYYSSAGLSIEFRPGNGAESALQVLRSGGIDLLVLPCPFAVSAIQGGAPVKIMALYQQVAPVCLVSHDDCPVRHPRDLEGKAVAMLLGETGTAFLEHFCQKNAVDYEKVGRRNTRPQDKLDAFRRRDVDVISVYRTNELPILKSSLENSLAELDLAAFGLKIPGMCIVTTDTLLDEQPQILRRFLQATSNATAAALTKRLQLQTVAQALCNHDNEADIVRQQLDAFVGSLSRDTTAPFGFCDDRMINAYLAETGVALAGRPCRYTAHLEPEDIDGHGSAC</sequence>
<evidence type="ECO:0000313" key="13">
    <source>
        <dbReference type="EMBL" id="SCB51726.1"/>
    </source>
</evidence>
<proteinExistence type="inferred from homology"/>
<evidence type="ECO:0000256" key="8">
    <source>
        <dbReference type="ARBA" id="ARBA00022977"/>
    </source>
</evidence>
<evidence type="ECO:0000256" key="4">
    <source>
        <dbReference type="ARBA" id="ARBA00011738"/>
    </source>
</evidence>
<protein>
    <recommendedName>
        <fullName evidence="10">Thiamine pyrimidine synthase</fullName>
    </recommendedName>
</protein>
<dbReference type="SUPFAM" id="SSF53850">
    <property type="entry name" value="Periplasmic binding protein-like II"/>
    <property type="match status" value="1"/>
</dbReference>
<dbReference type="PANTHER" id="PTHR31528:SF1">
    <property type="entry name" value="4-AMINO-5-HYDROXYMETHYL-2-METHYLPYRIMIDINE PHOSPHATE SYNTHASE THI11-RELATED"/>
    <property type="match status" value="1"/>
</dbReference>
<keyword evidence="6" id="KW-0479">Metal-binding</keyword>
<keyword evidence="5" id="KW-0808">Transferase</keyword>
<comment type="similarity">
    <text evidence="3">Belongs to the NMT1/THI5 family.</text>
</comment>
<evidence type="ECO:0000256" key="11">
    <source>
        <dbReference type="ARBA" id="ARBA00048179"/>
    </source>
</evidence>
<evidence type="ECO:0000256" key="1">
    <source>
        <dbReference type="ARBA" id="ARBA00003469"/>
    </source>
</evidence>
<comment type="subunit">
    <text evidence="4">Homodimer.</text>
</comment>
<evidence type="ECO:0000313" key="14">
    <source>
        <dbReference type="Proteomes" id="UP000199205"/>
    </source>
</evidence>